<dbReference type="Proteomes" id="UP000009311">
    <property type="component" value="Unassembled WGS sequence"/>
</dbReference>
<keyword evidence="2" id="KW-1185">Reference proteome</keyword>
<evidence type="ECO:0000313" key="1">
    <source>
        <dbReference type="EMBL" id="CCI84683.1"/>
    </source>
</evidence>
<accession>I7LD89</accession>
<sequence length="52" mass="6073">MFNGSLYLICHSCDLFTWYLGYDSNFVNQKNQVADSLKRNDRSIPRSVELGR</sequence>
<gene>
    <name evidence="1" type="ORF">BN53_00955</name>
</gene>
<dbReference type="EMBL" id="CAKD01000010">
    <property type="protein sequence ID" value="CCI84683.1"/>
    <property type="molecule type" value="Genomic_DNA"/>
</dbReference>
<proteinExistence type="predicted"/>
<reference evidence="1 2" key="1">
    <citation type="submission" date="2012-06" db="EMBL/GenBank/DDBJ databases">
        <title>Draft Genome Sequence of Lactobacillus pasteurii CRBIP 24.76T.</title>
        <authorList>
            <person name="Cousin S."/>
            <person name="Bouchier C."/>
            <person name="Loux V."/>
            <person name="Ma L."/>
            <person name="Creno S."/>
            <person name="Bizet C."/>
            <person name="Clermont D."/>
        </authorList>
    </citation>
    <scope>NUCLEOTIDE SEQUENCE [LARGE SCALE GENOMIC DNA]</scope>
    <source>
        <strain evidence="2">CRBIP 24.76T</strain>
    </source>
</reference>
<dbReference type="AlphaFoldDB" id="I7LD89"/>
<name>I7LD89_9LACO</name>
<evidence type="ECO:0000313" key="2">
    <source>
        <dbReference type="Proteomes" id="UP000009311"/>
    </source>
</evidence>
<protein>
    <submittedName>
        <fullName evidence="1">Uncharacterized protein</fullName>
    </submittedName>
</protein>
<organism evidence="1 2">
    <name type="scientific">Lactobacillus pasteurii DSM 23907 = CRBIP 24.76</name>
    <dbReference type="NCBI Taxonomy" id="1423790"/>
    <lineage>
        <taxon>Bacteria</taxon>
        <taxon>Bacillati</taxon>
        <taxon>Bacillota</taxon>
        <taxon>Bacilli</taxon>
        <taxon>Lactobacillales</taxon>
        <taxon>Lactobacillaceae</taxon>
        <taxon>Lactobacillus</taxon>
    </lineage>
</organism>
<dbReference type="STRING" id="1423790.BN53_00955"/>
<comment type="caution">
    <text evidence="1">The sequence shown here is derived from an EMBL/GenBank/DDBJ whole genome shotgun (WGS) entry which is preliminary data.</text>
</comment>